<dbReference type="EMBL" id="VJXY01000031">
    <property type="protein sequence ID" value="MBD6618780.1"/>
    <property type="molecule type" value="Genomic_DNA"/>
</dbReference>
<dbReference type="GO" id="GO:0070402">
    <property type="term" value="F:NADPH binding"/>
    <property type="evidence" value="ECO:0007669"/>
    <property type="project" value="TreeGrafter"/>
</dbReference>
<organism evidence="4 5">
    <name type="scientific">Komarekiella delphini-convector SJRDD-AB1</name>
    <dbReference type="NCBI Taxonomy" id="2593771"/>
    <lineage>
        <taxon>Bacteria</taxon>
        <taxon>Bacillati</taxon>
        <taxon>Cyanobacteriota</taxon>
        <taxon>Cyanophyceae</taxon>
        <taxon>Nostocales</taxon>
        <taxon>Nostocaceae</taxon>
        <taxon>Komarekiella</taxon>
        <taxon>Komarekiella delphini-convector</taxon>
    </lineage>
</organism>
<dbReference type="Gene3D" id="3.90.180.10">
    <property type="entry name" value="Medium-chain alcohol dehydrogenases, catalytic domain"/>
    <property type="match status" value="1"/>
</dbReference>
<dbReference type="GO" id="GO:0035925">
    <property type="term" value="F:mRNA 3'-UTR AU-rich region binding"/>
    <property type="evidence" value="ECO:0007669"/>
    <property type="project" value="TreeGrafter"/>
</dbReference>
<reference evidence="4" key="1">
    <citation type="submission" date="2019-07" db="EMBL/GenBank/DDBJ databases">
        <title>Toxilogical consequences of a new and cryptic species of cyanobacteria (Komarekiella delphini-convector) recovered from the epidermis of a bottlenose dolphin and 1500 ft. in the air.</title>
        <authorList>
            <person name="Brown A.O."/>
            <person name="Dvorak P."/>
            <person name="Villanueva C.D."/>
            <person name="Foss A.J."/>
            <person name="Garvey A.D."/>
            <person name="Gibson Q.A."/>
            <person name="Johansen J.R."/>
            <person name="Casamatta D.A."/>
        </authorList>
    </citation>
    <scope>NUCLEOTIDE SEQUENCE</scope>
    <source>
        <strain evidence="4">SJRDD-AB1</strain>
    </source>
</reference>
<feature type="domain" description="Enoyl reductase (ER)" evidence="3">
    <location>
        <begin position="10"/>
        <end position="321"/>
    </location>
</feature>
<dbReference type="Pfam" id="PF00107">
    <property type="entry name" value="ADH_zinc_N"/>
    <property type="match status" value="1"/>
</dbReference>
<comment type="caution">
    <text evidence="4">The sequence shown here is derived from an EMBL/GenBank/DDBJ whole genome shotgun (WGS) entry which is preliminary data.</text>
</comment>
<dbReference type="CDD" id="cd05286">
    <property type="entry name" value="QOR2"/>
    <property type="match status" value="1"/>
</dbReference>
<accession>A0AA40VT28</accession>
<name>A0AA40VT28_9NOST</name>
<dbReference type="PROSITE" id="PS01162">
    <property type="entry name" value="QOR_ZETA_CRYSTAL"/>
    <property type="match status" value="1"/>
</dbReference>
<dbReference type="Proteomes" id="UP001165986">
    <property type="component" value="Unassembled WGS sequence"/>
</dbReference>
<dbReference type="GO" id="GO:0005829">
    <property type="term" value="C:cytosol"/>
    <property type="evidence" value="ECO:0007669"/>
    <property type="project" value="TreeGrafter"/>
</dbReference>
<dbReference type="InterPro" id="IPR002364">
    <property type="entry name" value="Quin_OxRdtase/zeta-crystal_CS"/>
</dbReference>
<protein>
    <submittedName>
        <fullName evidence="4">Quinone oxidoreductase</fullName>
    </submittedName>
</protein>
<dbReference type="GO" id="GO:0003960">
    <property type="term" value="F:quinone reductase (NADPH) activity"/>
    <property type="evidence" value="ECO:0007669"/>
    <property type="project" value="InterPro"/>
</dbReference>
<dbReference type="Pfam" id="PF08240">
    <property type="entry name" value="ADH_N"/>
    <property type="match status" value="1"/>
</dbReference>
<dbReference type="InterPro" id="IPR036291">
    <property type="entry name" value="NAD(P)-bd_dom_sf"/>
</dbReference>
<evidence type="ECO:0000259" key="3">
    <source>
        <dbReference type="SMART" id="SM00829"/>
    </source>
</evidence>
<evidence type="ECO:0000256" key="2">
    <source>
        <dbReference type="ARBA" id="ARBA00023002"/>
    </source>
</evidence>
<dbReference type="PANTHER" id="PTHR48106:SF13">
    <property type="entry name" value="QUINONE OXIDOREDUCTASE-RELATED"/>
    <property type="match status" value="1"/>
</dbReference>
<dbReference type="SMART" id="SM00829">
    <property type="entry name" value="PKS_ER"/>
    <property type="match status" value="1"/>
</dbReference>
<dbReference type="InterPro" id="IPR047618">
    <property type="entry name" value="QOR-like"/>
</dbReference>
<dbReference type="RefSeq" id="WP_191759978.1">
    <property type="nucleotide sequence ID" value="NZ_VJXY01000031.1"/>
</dbReference>
<dbReference type="PANTHER" id="PTHR48106">
    <property type="entry name" value="QUINONE OXIDOREDUCTASE PIG3-RELATED"/>
    <property type="match status" value="1"/>
</dbReference>
<keyword evidence="2" id="KW-0560">Oxidoreductase</keyword>
<keyword evidence="1" id="KW-0521">NADP</keyword>
<evidence type="ECO:0000313" key="5">
    <source>
        <dbReference type="Proteomes" id="UP001165986"/>
    </source>
</evidence>
<dbReference type="InterPro" id="IPR013149">
    <property type="entry name" value="ADH-like_C"/>
</dbReference>
<gene>
    <name evidence="4" type="ORF">FNW02_23880</name>
</gene>
<dbReference type="AlphaFoldDB" id="A0AA40VT28"/>
<dbReference type="GO" id="GO:0008270">
    <property type="term" value="F:zinc ion binding"/>
    <property type="evidence" value="ECO:0007669"/>
    <property type="project" value="InterPro"/>
</dbReference>
<dbReference type="InterPro" id="IPR013154">
    <property type="entry name" value="ADH-like_N"/>
</dbReference>
<dbReference type="SUPFAM" id="SSF50129">
    <property type="entry name" value="GroES-like"/>
    <property type="match status" value="1"/>
</dbReference>
<evidence type="ECO:0000313" key="4">
    <source>
        <dbReference type="EMBL" id="MBD6618780.1"/>
    </source>
</evidence>
<evidence type="ECO:0000256" key="1">
    <source>
        <dbReference type="ARBA" id="ARBA00022857"/>
    </source>
</evidence>
<keyword evidence="5" id="KW-1185">Reference proteome</keyword>
<dbReference type="Gene3D" id="3.40.50.720">
    <property type="entry name" value="NAD(P)-binding Rossmann-like Domain"/>
    <property type="match status" value="1"/>
</dbReference>
<proteinExistence type="predicted"/>
<dbReference type="InterPro" id="IPR020843">
    <property type="entry name" value="ER"/>
</dbReference>
<sequence length="323" mass="34662">MKAIHIHSHGDPDVLIFEDVSIRQPNAGEILVRNRAIGVNFVDTYLRSGAFAPPCMPFIPGKEGAGEVLAIGEGVHGFAPGDRVAYVETLGAYAEECVVPMHFLVHLPDTIDYETAAAVMLKGLTAQYLLRRTFRVEAGQMVLVQAAAGGVGIILTQWAKHLGATVIGTVGSPEKAEIARQNGCDHVIDYRKEDFAARVKEITAGEGCHVVYDGVGKATFPGSLDCLRPFGYFVSFGSASGTIPPFDIMLLLEKGSLFATYPGLTMHLARREDVLTMSQELFDAIASGAVKIPPPTRLPLAEAAEAHRRLEARQTIGATVLLP</sequence>
<dbReference type="FunFam" id="3.40.50.720:FF:000053">
    <property type="entry name" value="Quinone oxidoreductase 1"/>
    <property type="match status" value="1"/>
</dbReference>
<dbReference type="SUPFAM" id="SSF51735">
    <property type="entry name" value="NAD(P)-binding Rossmann-fold domains"/>
    <property type="match status" value="1"/>
</dbReference>
<dbReference type="InterPro" id="IPR011032">
    <property type="entry name" value="GroES-like_sf"/>
</dbReference>